<reference evidence="2 3" key="2">
    <citation type="submission" date="2018-11" db="EMBL/GenBank/DDBJ databases">
        <authorList>
            <consortium name="Pathogen Informatics"/>
        </authorList>
    </citation>
    <scope>NUCLEOTIDE SEQUENCE [LARGE SCALE GENOMIC DNA]</scope>
</reference>
<evidence type="ECO:0000313" key="4">
    <source>
        <dbReference type="WBParaSite" id="TCNE_0001396201-mRNA-1"/>
    </source>
</evidence>
<reference evidence="4" key="1">
    <citation type="submission" date="2016-06" db="UniProtKB">
        <authorList>
            <consortium name="WormBaseParasite"/>
        </authorList>
    </citation>
    <scope>IDENTIFICATION</scope>
</reference>
<dbReference type="AlphaFoldDB" id="A0A183UZP2"/>
<feature type="compositionally biased region" description="Polar residues" evidence="1">
    <location>
        <begin position="113"/>
        <end position="140"/>
    </location>
</feature>
<organism evidence="3 4">
    <name type="scientific">Toxocara canis</name>
    <name type="common">Canine roundworm</name>
    <dbReference type="NCBI Taxonomy" id="6265"/>
    <lineage>
        <taxon>Eukaryota</taxon>
        <taxon>Metazoa</taxon>
        <taxon>Ecdysozoa</taxon>
        <taxon>Nematoda</taxon>
        <taxon>Chromadorea</taxon>
        <taxon>Rhabditida</taxon>
        <taxon>Spirurina</taxon>
        <taxon>Ascaridomorpha</taxon>
        <taxon>Ascaridoidea</taxon>
        <taxon>Toxocaridae</taxon>
        <taxon>Toxocara</taxon>
    </lineage>
</organism>
<accession>A0A183UZP2</accession>
<keyword evidence="3" id="KW-1185">Reference proteome</keyword>
<dbReference type="WBParaSite" id="TCNE_0001396201-mRNA-1">
    <property type="protein sequence ID" value="TCNE_0001396201-mRNA-1"/>
    <property type="gene ID" value="TCNE_0001396201"/>
</dbReference>
<feature type="compositionally biased region" description="Basic and acidic residues" evidence="1">
    <location>
        <begin position="47"/>
        <end position="56"/>
    </location>
</feature>
<name>A0A183UZP2_TOXCA</name>
<dbReference type="Proteomes" id="UP000050794">
    <property type="component" value="Unassembled WGS sequence"/>
</dbReference>
<feature type="region of interest" description="Disordered" evidence="1">
    <location>
        <begin position="16"/>
        <end position="56"/>
    </location>
</feature>
<evidence type="ECO:0000256" key="1">
    <source>
        <dbReference type="SAM" id="MobiDB-lite"/>
    </source>
</evidence>
<evidence type="ECO:0000313" key="2">
    <source>
        <dbReference type="EMBL" id="VDM45283.1"/>
    </source>
</evidence>
<dbReference type="EMBL" id="UYWY01021987">
    <property type="protein sequence ID" value="VDM45283.1"/>
    <property type="molecule type" value="Genomic_DNA"/>
</dbReference>
<feature type="region of interest" description="Disordered" evidence="1">
    <location>
        <begin position="106"/>
        <end position="140"/>
    </location>
</feature>
<gene>
    <name evidence="2" type="ORF">TCNE_LOCUS13962</name>
</gene>
<protein>
    <submittedName>
        <fullName evidence="4">Protein kinase</fullName>
    </submittedName>
</protein>
<sequence>METAKGCGEIGLEHAMSDADLEGVQHKGGGNFSQEGTADPPQLSDNQWKEEHKEQLKSHADAVYEGRHKELFVTQSAETRNCAASVLSGLLQQRIGRALPLNMSRTSERSHFNDSSSFNKSASQQNLVASAKPSSPSVTVTRERVYAEKQVEQGTEHDVDNFTSCLLNDGKSTVRDRVPRGQTRRLASMFETLMEAASVEMTPQRAVAELPSCARHCKSVPPPKPVRCDGDVENAQRTTVNEKVADCTFLHSLRVTNHGHTDELSSGINCLRGGDDGRHVDFCTTHQVSRSQYLANGARPGNVRSITSRFESILAEGSDFVSVDSARASVQDAASALAVGHKLFGTPRHRNASFEKDCLRLGLSPRRMPTFEAVDYVQGDQTTCARVLGISQCSATHTTVRDYYGTHTARDIGYREKNELSEEPMGSLREEHAHRAGTNCALGGKSFAHTVSFSFFWMTNAGRAASDETFRNWMLLKSRTFHKSGFEYCPSAASVLSSQHLSAEGKFRYEIQTVVTLLLYSCCALERERLLQSERNTKNRAMLSSLPSISHLGCKPPLLNVASFSGGTSVSAASPSGPCGNDRNYVPHARQTNDELAIQSERLSRTIATMAECRKKSNFSGALVEVCAQRELLLWCERDVALRFQLEQLRTLQLGKVQLPLLSPKLQTTLDIDSVTVDLSRDFSVTNASRG</sequence>
<proteinExistence type="predicted"/>
<evidence type="ECO:0000313" key="3">
    <source>
        <dbReference type="Proteomes" id="UP000050794"/>
    </source>
</evidence>